<reference evidence="5" key="1">
    <citation type="submission" date="2021-01" db="EMBL/GenBank/DDBJ databases">
        <title>Whole genome shotgun sequence of Planosporangium flavigriseum NBRC 105377.</title>
        <authorList>
            <person name="Komaki H."/>
            <person name="Tamura T."/>
        </authorList>
    </citation>
    <scope>NUCLEOTIDE SEQUENCE</scope>
    <source>
        <strain evidence="5">NBRC 105377</strain>
    </source>
</reference>
<gene>
    <name evidence="5" type="ORF">Pfl04_19940</name>
</gene>
<evidence type="ECO:0000256" key="1">
    <source>
        <dbReference type="ARBA" id="ARBA00004255"/>
    </source>
</evidence>
<dbReference type="AlphaFoldDB" id="A0A8J3LYT7"/>
<accession>A0A8J3LYT7</accession>
<proteinExistence type="predicted"/>
<dbReference type="RefSeq" id="WP_168077614.1">
    <property type="nucleotide sequence ID" value="NZ_BAAAQJ010000003.1"/>
</dbReference>
<dbReference type="EMBL" id="BONU01000010">
    <property type="protein sequence ID" value="GIG73590.1"/>
    <property type="molecule type" value="Genomic_DNA"/>
</dbReference>
<keyword evidence="6" id="KW-1185">Reference proteome</keyword>
<dbReference type="InterPro" id="IPR008628">
    <property type="entry name" value="GPP34-like"/>
</dbReference>
<keyword evidence="2" id="KW-0333">Golgi apparatus</keyword>
<evidence type="ECO:0000256" key="4">
    <source>
        <dbReference type="ARBA" id="ARBA00023136"/>
    </source>
</evidence>
<sequence>MTAGLSDGGRWSDRLHLADDFWVIVHNADSGRPRLNETRRSLGLAGALLGELVLSGHLVIHDRNVYITDVTPPVDATSHLILEQIVAESQAHHVQVWVKFLADSAAATMTDRLMRAGLVEREQQRRRLRQTTVVYRPVDPNRAYWRPVLLRQALAGRYGPTGWPDMFLAGLVEATGLLPAVLQEDHAAGRSYLAHWLPRADPPSLNELVVAVRALVGHREEA</sequence>
<dbReference type="GO" id="GO:0005737">
    <property type="term" value="C:cytoplasm"/>
    <property type="evidence" value="ECO:0007669"/>
    <property type="project" value="UniProtKB-ARBA"/>
</dbReference>
<dbReference type="GO" id="GO:0012505">
    <property type="term" value="C:endomembrane system"/>
    <property type="evidence" value="ECO:0007669"/>
    <property type="project" value="UniProtKB-ARBA"/>
</dbReference>
<organism evidence="5 6">
    <name type="scientific">Planosporangium flavigriseum</name>
    <dbReference type="NCBI Taxonomy" id="373681"/>
    <lineage>
        <taxon>Bacteria</taxon>
        <taxon>Bacillati</taxon>
        <taxon>Actinomycetota</taxon>
        <taxon>Actinomycetes</taxon>
        <taxon>Micromonosporales</taxon>
        <taxon>Micromonosporaceae</taxon>
        <taxon>Planosporangium</taxon>
    </lineage>
</organism>
<keyword evidence="4" id="KW-0472">Membrane</keyword>
<evidence type="ECO:0000313" key="6">
    <source>
        <dbReference type="Proteomes" id="UP000653674"/>
    </source>
</evidence>
<dbReference type="GO" id="GO:0070273">
    <property type="term" value="F:phosphatidylinositol-4-phosphate binding"/>
    <property type="evidence" value="ECO:0007669"/>
    <property type="project" value="InterPro"/>
</dbReference>
<comment type="subcellular location">
    <subcellularLocation>
        <location evidence="1">Golgi apparatus membrane</location>
        <topology evidence="1">Peripheral membrane protein</topology>
        <orientation evidence="1">Cytoplasmic side</orientation>
    </subcellularLocation>
</comment>
<dbReference type="InterPro" id="IPR038261">
    <property type="entry name" value="GPP34-like_sf"/>
</dbReference>
<evidence type="ECO:0008006" key="7">
    <source>
        <dbReference type="Google" id="ProtNLM"/>
    </source>
</evidence>
<dbReference type="Proteomes" id="UP000653674">
    <property type="component" value="Unassembled WGS sequence"/>
</dbReference>
<dbReference type="Pfam" id="PF05719">
    <property type="entry name" value="GPP34"/>
    <property type="match status" value="1"/>
</dbReference>
<dbReference type="Gene3D" id="1.10.3630.10">
    <property type="entry name" value="yeast vps74-n-term truncation variant domain like"/>
    <property type="match status" value="1"/>
</dbReference>
<evidence type="ECO:0000256" key="2">
    <source>
        <dbReference type="ARBA" id="ARBA00023034"/>
    </source>
</evidence>
<evidence type="ECO:0000313" key="5">
    <source>
        <dbReference type="EMBL" id="GIG73590.1"/>
    </source>
</evidence>
<keyword evidence="3" id="KW-0446">Lipid-binding</keyword>
<protein>
    <recommendedName>
        <fullName evidence="7">Golgi phosphoprotein 3 (GPP34)</fullName>
    </recommendedName>
</protein>
<comment type="caution">
    <text evidence="5">The sequence shown here is derived from an EMBL/GenBank/DDBJ whole genome shotgun (WGS) entry which is preliminary data.</text>
</comment>
<name>A0A8J3LYT7_9ACTN</name>
<evidence type="ECO:0000256" key="3">
    <source>
        <dbReference type="ARBA" id="ARBA00023121"/>
    </source>
</evidence>